<dbReference type="GO" id="GO:0004984">
    <property type="term" value="F:olfactory receptor activity"/>
    <property type="evidence" value="ECO:0007669"/>
    <property type="project" value="InterPro"/>
</dbReference>
<comment type="subcellular location">
    <subcellularLocation>
        <location evidence="2">Cell membrane</location>
        <topology evidence="2">Multi-pass membrane protein</topology>
    </subcellularLocation>
</comment>
<feature type="transmembrane region" description="Helical" evidence="13">
    <location>
        <begin position="238"/>
        <end position="256"/>
    </location>
</feature>
<keyword evidence="9 13" id="KW-0472">Membrane</keyword>
<feature type="transmembrane region" description="Helical" evidence="13">
    <location>
        <begin position="200"/>
        <end position="226"/>
    </location>
</feature>
<keyword evidence="10" id="KW-0675">Receptor</keyword>
<keyword evidence="7 13" id="KW-1133">Transmembrane helix</keyword>
<evidence type="ECO:0000313" key="16">
    <source>
        <dbReference type="Proteomes" id="UP000583613"/>
    </source>
</evidence>
<dbReference type="Pfam" id="PF13853">
    <property type="entry name" value="7tm_4"/>
    <property type="match status" value="1"/>
</dbReference>
<keyword evidence="6" id="KW-0552">Olfaction</keyword>
<dbReference type="GO" id="GO:0005886">
    <property type="term" value="C:plasma membrane"/>
    <property type="evidence" value="ECO:0007669"/>
    <property type="project" value="UniProtKB-SubCell"/>
</dbReference>
<evidence type="ECO:0000256" key="5">
    <source>
        <dbReference type="ARBA" id="ARBA00022692"/>
    </source>
</evidence>
<feature type="domain" description="G-protein coupled receptors family 1 profile" evidence="14">
    <location>
        <begin position="44"/>
        <end position="286"/>
    </location>
</feature>
<gene>
    <name evidence="15" type="primary">Or5r1</name>
    <name evidence="15" type="ORF">EUBBOU_R10347</name>
</gene>
<feature type="non-terminal residue" evidence="15">
    <location>
        <position position="1"/>
    </location>
</feature>
<evidence type="ECO:0000256" key="7">
    <source>
        <dbReference type="ARBA" id="ARBA00022989"/>
    </source>
</evidence>
<comment type="function">
    <text evidence="1">Odorant receptor.</text>
</comment>
<dbReference type="OrthoDB" id="9889152at2759"/>
<dbReference type="EMBL" id="VWZE01012363">
    <property type="protein sequence ID" value="NXF91221.1"/>
    <property type="molecule type" value="Genomic_DNA"/>
</dbReference>
<protein>
    <submittedName>
        <fullName evidence="15">OR5R1 protein</fullName>
    </submittedName>
</protein>
<dbReference type="InterPro" id="IPR000725">
    <property type="entry name" value="Olfact_rcpt"/>
</dbReference>
<evidence type="ECO:0000256" key="11">
    <source>
        <dbReference type="ARBA" id="ARBA00023180"/>
    </source>
</evidence>
<feature type="transmembrane region" description="Helical" evidence="13">
    <location>
        <begin position="63"/>
        <end position="84"/>
    </location>
</feature>
<evidence type="ECO:0000256" key="13">
    <source>
        <dbReference type="SAM" id="Phobius"/>
    </source>
</evidence>
<reference evidence="15 16" key="1">
    <citation type="submission" date="2019-09" db="EMBL/GenBank/DDBJ databases">
        <title>Bird 10,000 Genomes (B10K) Project - Family phase.</title>
        <authorList>
            <person name="Zhang G."/>
        </authorList>
    </citation>
    <scope>NUCLEOTIDE SEQUENCE [LARGE SCALE GENOMIC DNA]</scope>
    <source>
        <strain evidence="15">B10K-DU-001-04</strain>
        <tissue evidence="15">Muscle</tissue>
    </source>
</reference>
<feature type="non-terminal residue" evidence="15">
    <location>
        <position position="309"/>
    </location>
</feature>
<dbReference type="GO" id="GO:0004930">
    <property type="term" value="F:G protein-coupled receptor activity"/>
    <property type="evidence" value="ECO:0007669"/>
    <property type="project" value="UniProtKB-KW"/>
</dbReference>
<dbReference type="PANTHER" id="PTHR48018">
    <property type="entry name" value="OLFACTORY RECEPTOR"/>
    <property type="match status" value="1"/>
</dbReference>
<dbReference type="PRINTS" id="PR00245">
    <property type="entry name" value="OLFACTORYR"/>
</dbReference>
<evidence type="ECO:0000313" key="15">
    <source>
        <dbReference type="EMBL" id="NXF91221.1"/>
    </source>
</evidence>
<evidence type="ECO:0000256" key="8">
    <source>
        <dbReference type="ARBA" id="ARBA00023040"/>
    </source>
</evidence>
<evidence type="ECO:0000256" key="10">
    <source>
        <dbReference type="ARBA" id="ARBA00023170"/>
    </source>
</evidence>
<evidence type="ECO:0000256" key="12">
    <source>
        <dbReference type="ARBA" id="ARBA00023224"/>
    </source>
</evidence>
<dbReference type="PRINTS" id="PR00237">
    <property type="entry name" value="GPCRRHODOPSN"/>
</dbReference>
<keyword evidence="4" id="KW-0716">Sensory transduction</keyword>
<dbReference type="AlphaFoldDB" id="A0A7K8XIY7"/>
<evidence type="ECO:0000256" key="9">
    <source>
        <dbReference type="ARBA" id="ARBA00023136"/>
    </source>
</evidence>
<evidence type="ECO:0000256" key="3">
    <source>
        <dbReference type="ARBA" id="ARBA00022475"/>
    </source>
</evidence>
<dbReference type="SUPFAM" id="SSF81321">
    <property type="entry name" value="Family A G protein-coupled receptor-like"/>
    <property type="match status" value="1"/>
</dbReference>
<organism evidence="15 16">
    <name type="scientific">Eubucco bourcierii</name>
    <name type="common">red-headed barbet</name>
    <dbReference type="NCBI Taxonomy" id="91767"/>
    <lineage>
        <taxon>Eukaryota</taxon>
        <taxon>Metazoa</taxon>
        <taxon>Chordata</taxon>
        <taxon>Craniata</taxon>
        <taxon>Vertebrata</taxon>
        <taxon>Euteleostomi</taxon>
        <taxon>Archelosauria</taxon>
        <taxon>Archosauria</taxon>
        <taxon>Dinosauria</taxon>
        <taxon>Saurischia</taxon>
        <taxon>Theropoda</taxon>
        <taxon>Coelurosauria</taxon>
        <taxon>Aves</taxon>
        <taxon>Neognathae</taxon>
        <taxon>Neoaves</taxon>
        <taxon>Telluraves</taxon>
        <taxon>Coraciimorphae</taxon>
        <taxon>Piciformes</taxon>
        <taxon>Ramphastidae</taxon>
        <taxon>Eubucco</taxon>
    </lineage>
</organism>
<dbReference type="FunFam" id="1.20.1070.10:FF:000004">
    <property type="entry name" value="Olfactory receptor"/>
    <property type="match status" value="1"/>
</dbReference>
<dbReference type="Gene3D" id="1.20.1070.10">
    <property type="entry name" value="Rhodopsin 7-helix transmembrane proteins"/>
    <property type="match status" value="1"/>
</dbReference>
<keyword evidence="3" id="KW-1003">Cell membrane</keyword>
<feature type="transmembrane region" description="Helical" evidence="13">
    <location>
        <begin position="104"/>
        <end position="123"/>
    </location>
</feature>
<proteinExistence type="predicted"/>
<name>A0A7K8XIY7_9PICI</name>
<feature type="transmembrane region" description="Helical" evidence="13">
    <location>
        <begin position="143"/>
        <end position="161"/>
    </location>
</feature>
<comment type="caution">
    <text evidence="15">The sequence shown here is derived from an EMBL/GenBank/DDBJ whole genome shotgun (WGS) entry which is preliminary data.</text>
</comment>
<dbReference type="InterPro" id="IPR000276">
    <property type="entry name" value="GPCR_Rhodpsn"/>
</dbReference>
<accession>A0A7K8XIY7</accession>
<dbReference type="InterPro" id="IPR017452">
    <property type="entry name" value="GPCR_Rhodpsn_7TM"/>
</dbReference>
<sequence>CRGTVPVAAGNHTSSAKFLLLGFLGQEQVQAALFLAACVVTLLGNVGMLLLVCRDAQLHTPMYFFPSSLSFLDLCYSSTITPRMLWDLLAARRVISYPECLAQFYFYAIFSSTECYLLAAMAYDCYMAICSPLLYTITMPSRVCLLLVGGSYLAGIFNATIHEALAWHLSFCGPNLVNHFYCKGSPLLAISCTDPTLNQLVMFVMVGLNLLLTSLTILLSYTCILAATLRMRQGAQSASNLAIVTLFYGSFAFRYLGASSRHSQDLEKMASEFYTLVTPTLNPVIYSLRNKEVKKVLGRAIERKCLAGK</sequence>
<evidence type="ECO:0000256" key="6">
    <source>
        <dbReference type="ARBA" id="ARBA00022725"/>
    </source>
</evidence>
<evidence type="ECO:0000256" key="4">
    <source>
        <dbReference type="ARBA" id="ARBA00022606"/>
    </source>
</evidence>
<evidence type="ECO:0000256" key="2">
    <source>
        <dbReference type="ARBA" id="ARBA00004651"/>
    </source>
</evidence>
<dbReference type="PROSITE" id="PS50262">
    <property type="entry name" value="G_PROTEIN_RECEP_F1_2"/>
    <property type="match status" value="1"/>
</dbReference>
<dbReference type="Proteomes" id="UP000583613">
    <property type="component" value="Unassembled WGS sequence"/>
</dbReference>
<keyword evidence="12" id="KW-0807">Transducer</keyword>
<keyword evidence="11" id="KW-0325">Glycoprotein</keyword>
<keyword evidence="16" id="KW-1185">Reference proteome</keyword>
<keyword evidence="5 13" id="KW-0812">Transmembrane</keyword>
<feature type="transmembrane region" description="Helical" evidence="13">
    <location>
        <begin position="29"/>
        <end position="51"/>
    </location>
</feature>
<keyword evidence="8" id="KW-0297">G-protein coupled receptor</keyword>
<evidence type="ECO:0000256" key="1">
    <source>
        <dbReference type="ARBA" id="ARBA00002936"/>
    </source>
</evidence>
<evidence type="ECO:0000259" key="14">
    <source>
        <dbReference type="PROSITE" id="PS50262"/>
    </source>
</evidence>